<accession>A0ABU3PDL3</accession>
<dbReference type="Pfam" id="PF03692">
    <property type="entry name" value="CxxCxxCC"/>
    <property type="match status" value="1"/>
</dbReference>
<protein>
    <submittedName>
        <fullName evidence="1">YkgJ family cysteine cluster protein</fullName>
    </submittedName>
</protein>
<proteinExistence type="predicted"/>
<sequence>MREPHQLPAGIDLDCTRCGACCAQYRVSFYWAEAAARGLDEALTESLNPWLSCMKGTSSKQPRCVALAGTIGEQVACTVYEQRPEVCRELQAGQPQCLKARAAFGLA</sequence>
<organism evidence="1 2">
    <name type="scientific">Roseateles aquae</name>
    <dbReference type="NCBI Taxonomy" id="3077235"/>
    <lineage>
        <taxon>Bacteria</taxon>
        <taxon>Pseudomonadati</taxon>
        <taxon>Pseudomonadota</taxon>
        <taxon>Betaproteobacteria</taxon>
        <taxon>Burkholderiales</taxon>
        <taxon>Sphaerotilaceae</taxon>
        <taxon>Roseateles</taxon>
    </lineage>
</organism>
<dbReference type="InterPro" id="IPR005358">
    <property type="entry name" value="Puta_zinc/iron-chelating_dom"/>
</dbReference>
<evidence type="ECO:0000313" key="2">
    <source>
        <dbReference type="Proteomes" id="UP001246372"/>
    </source>
</evidence>
<dbReference type="Proteomes" id="UP001246372">
    <property type="component" value="Unassembled WGS sequence"/>
</dbReference>
<dbReference type="RefSeq" id="WP_315651450.1">
    <property type="nucleotide sequence ID" value="NZ_JAVXZY010000006.1"/>
</dbReference>
<dbReference type="EMBL" id="JAVXZY010000006">
    <property type="protein sequence ID" value="MDT9000656.1"/>
    <property type="molecule type" value="Genomic_DNA"/>
</dbReference>
<keyword evidence="2" id="KW-1185">Reference proteome</keyword>
<name>A0ABU3PDL3_9BURK</name>
<evidence type="ECO:0000313" key="1">
    <source>
        <dbReference type="EMBL" id="MDT9000656.1"/>
    </source>
</evidence>
<gene>
    <name evidence="1" type="ORF">RQP53_15380</name>
</gene>
<comment type="caution">
    <text evidence="1">The sequence shown here is derived from an EMBL/GenBank/DDBJ whole genome shotgun (WGS) entry which is preliminary data.</text>
</comment>
<reference evidence="1" key="1">
    <citation type="submission" date="2023-09" db="EMBL/GenBank/DDBJ databases">
        <title>Paucibacter sp. APW11 Genome sequencing and assembly.</title>
        <authorList>
            <person name="Kim I."/>
        </authorList>
    </citation>
    <scope>NUCLEOTIDE SEQUENCE</scope>
    <source>
        <strain evidence="1">APW11</strain>
    </source>
</reference>